<sequence>MTYLLDANTYIQAKSLHYRMHIVPGFWEWLDLQFPRRRRPLAGGKGQGHRRPGGDQ</sequence>
<dbReference type="RefSeq" id="WP_379761360.1">
    <property type="nucleotide sequence ID" value="NZ_JBHRSQ010000040.1"/>
</dbReference>
<dbReference type="EMBL" id="JBHRSQ010000040">
    <property type="protein sequence ID" value="MFC2993598.1"/>
    <property type="molecule type" value="Genomic_DNA"/>
</dbReference>
<reference evidence="2" key="1">
    <citation type="journal article" date="2019" name="Int. J. Syst. Evol. Microbiol.">
        <title>The Global Catalogue of Microorganisms (GCM) 10K type strain sequencing project: providing services to taxonomists for standard genome sequencing and annotation.</title>
        <authorList>
            <consortium name="The Broad Institute Genomics Platform"/>
            <consortium name="The Broad Institute Genome Sequencing Center for Infectious Disease"/>
            <person name="Wu L."/>
            <person name="Ma J."/>
        </authorList>
    </citation>
    <scope>NUCLEOTIDE SEQUENCE [LARGE SCALE GENOMIC DNA]</scope>
    <source>
        <strain evidence="2">KCTC 52660</strain>
    </source>
</reference>
<dbReference type="Proteomes" id="UP001595386">
    <property type="component" value="Unassembled WGS sequence"/>
</dbReference>
<gene>
    <name evidence="1" type="ORF">ACFODV_16380</name>
</gene>
<proteinExistence type="predicted"/>
<evidence type="ECO:0000313" key="1">
    <source>
        <dbReference type="EMBL" id="MFC2993598.1"/>
    </source>
</evidence>
<name>A0ABV7B9V9_9GAMM</name>
<dbReference type="Pfam" id="PF14367">
    <property type="entry name" value="DUF4411"/>
    <property type="match status" value="1"/>
</dbReference>
<dbReference type="InterPro" id="IPR016541">
    <property type="entry name" value="UCP008505"/>
</dbReference>
<keyword evidence="2" id="KW-1185">Reference proteome</keyword>
<evidence type="ECO:0000313" key="2">
    <source>
        <dbReference type="Proteomes" id="UP001595386"/>
    </source>
</evidence>
<protein>
    <submittedName>
        <fullName evidence="1">DUF4411 family protein</fullName>
    </submittedName>
</protein>
<organism evidence="1 2">
    <name type="scientific">Halomonas tibetensis</name>
    <dbReference type="NCBI Taxonomy" id="2259590"/>
    <lineage>
        <taxon>Bacteria</taxon>
        <taxon>Pseudomonadati</taxon>
        <taxon>Pseudomonadota</taxon>
        <taxon>Gammaproteobacteria</taxon>
        <taxon>Oceanospirillales</taxon>
        <taxon>Halomonadaceae</taxon>
        <taxon>Halomonas</taxon>
    </lineage>
</organism>
<accession>A0ABV7B9V9</accession>
<comment type="caution">
    <text evidence="1">The sequence shown here is derived from an EMBL/GenBank/DDBJ whole genome shotgun (WGS) entry which is preliminary data.</text>
</comment>